<evidence type="ECO:0000313" key="1">
    <source>
        <dbReference type="EMBL" id="CAG8795791.1"/>
    </source>
</evidence>
<comment type="caution">
    <text evidence="1">The sequence shown here is derived from an EMBL/GenBank/DDBJ whole genome shotgun (WGS) entry which is preliminary data.</text>
</comment>
<sequence>MTENKLQEKKQLSCFHCGMKEERPAASPSTTKTSSEASLDNQNSLHSKLYKIQSEIGSLFRTQENRYQKYKYFNEKQCLELLKPLLEKHKVAIYFSDEISSGSEPKGDNFPDIGADMYFKKEDKEWVVKYLKKAEIVNVQDKITPRDLVNSTQSDLINYRVSEEKMTFRFWAIGSNTDPAKAKGSAETYALKYFLSKFFLIPVRDENDPDSGNKEVEKIIESNRPLTETERLQAEKLLEKHGFNKELEKKLKETNEPLRMWEGKNKFQQEGSELDNCIFHQECLKLYRRIKALVFKQCSTEELEEELEGRK</sequence>
<dbReference type="EMBL" id="CAJVQC010055838">
    <property type="protein sequence ID" value="CAG8795791.1"/>
    <property type="molecule type" value="Genomic_DNA"/>
</dbReference>
<keyword evidence="2" id="KW-1185">Reference proteome</keyword>
<reference evidence="1" key="1">
    <citation type="submission" date="2021-06" db="EMBL/GenBank/DDBJ databases">
        <authorList>
            <person name="Kallberg Y."/>
            <person name="Tangrot J."/>
            <person name="Rosling A."/>
        </authorList>
    </citation>
    <scope>NUCLEOTIDE SEQUENCE</scope>
    <source>
        <strain evidence="1">MA461A</strain>
    </source>
</reference>
<protein>
    <submittedName>
        <fullName evidence="1">8688_t:CDS:1</fullName>
    </submittedName>
</protein>
<name>A0ACA9RIF7_9GLOM</name>
<dbReference type="Proteomes" id="UP000789920">
    <property type="component" value="Unassembled WGS sequence"/>
</dbReference>
<proteinExistence type="predicted"/>
<evidence type="ECO:0000313" key="2">
    <source>
        <dbReference type="Proteomes" id="UP000789920"/>
    </source>
</evidence>
<gene>
    <name evidence="1" type="ORF">RPERSI_LOCUS20032</name>
</gene>
<organism evidence="1 2">
    <name type="scientific">Racocetra persica</name>
    <dbReference type="NCBI Taxonomy" id="160502"/>
    <lineage>
        <taxon>Eukaryota</taxon>
        <taxon>Fungi</taxon>
        <taxon>Fungi incertae sedis</taxon>
        <taxon>Mucoromycota</taxon>
        <taxon>Glomeromycotina</taxon>
        <taxon>Glomeromycetes</taxon>
        <taxon>Diversisporales</taxon>
        <taxon>Gigasporaceae</taxon>
        <taxon>Racocetra</taxon>
    </lineage>
</organism>
<accession>A0ACA9RIF7</accession>